<keyword evidence="1" id="KW-1133">Transmembrane helix</keyword>
<sequence length="171" mass="19385">MALVAFSKNGLDIKWEDNMTRFYFLITLLFFATILLGCSSKNIPVSEVLISTDSSKLIESTPATKILRQSYENWQEESEKWADSNFLNSYELVNTEQCAISLAEVILSNTMSKETLQHLELANIWDDKVKGVWVLSYSQKNDDKGVVVVGGEITIVINQHDAQIIKMWGDE</sequence>
<gene>
    <name evidence="2" type="ORF">SDC9_159541</name>
</gene>
<reference evidence="2" key="1">
    <citation type="submission" date="2019-08" db="EMBL/GenBank/DDBJ databases">
        <authorList>
            <person name="Kucharzyk K."/>
            <person name="Murdoch R.W."/>
            <person name="Higgins S."/>
            <person name="Loffler F."/>
        </authorList>
    </citation>
    <scope>NUCLEOTIDE SEQUENCE</scope>
</reference>
<dbReference type="AlphaFoldDB" id="A0A645FFV3"/>
<protein>
    <recommendedName>
        <fullName evidence="3">NTF2 fold domain-containing protein</fullName>
    </recommendedName>
</protein>
<proteinExistence type="predicted"/>
<comment type="caution">
    <text evidence="2">The sequence shown here is derived from an EMBL/GenBank/DDBJ whole genome shotgun (WGS) entry which is preliminary data.</text>
</comment>
<name>A0A645FFV3_9ZZZZ</name>
<evidence type="ECO:0000313" key="2">
    <source>
        <dbReference type="EMBL" id="MPN12229.1"/>
    </source>
</evidence>
<evidence type="ECO:0008006" key="3">
    <source>
        <dbReference type="Google" id="ProtNLM"/>
    </source>
</evidence>
<keyword evidence="1" id="KW-0472">Membrane</keyword>
<organism evidence="2">
    <name type="scientific">bioreactor metagenome</name>
    <dbReference type="NCBI Taxonomy" id="1076179"/>
    <lineage>
        <taxon>unclassified sequences</taxon>
        <taxon>metagenomes</taxon>
        <taxon>ecological metagenomes</taxon>
    </lineage>
</organism>
<evidence type="ECO:0000256" key="1">
    <source>
        <dbReference type="SAM" id="Phobius"/>
    </source>
</evidence>
<feature type="transmembrane region" description="Helical" evidence="1">
    <location>
        <begin position="20"/>
        <end position="38"/>
    </location>
</feature>
<dbReference type="EMBL" id="VSSQ01058531">
    <property type="protein sequence ID" value="MPN12229.1"/>
    <property type="molecule type" value="Genomic_DNA"/>
</dbReference>
<accession>A0A645FFV3</accession>
<keyword evidence="1" id="KW-0812">Transmembrane</keyword>